<keyword evidence="4" id="KW-1185">Reference proteome</keyword>
<dbReference type="EMBL" id="JACHOV010000003">
    <property type="protein sequence ID" value="MBB4640812.1"/>
    <property type="molecule type" value="Genomic_DNA"/>
</dbReference>
<dbReference type="SUPFAM" id="SSF53756">
    <property type="entry name" value="UDP-Glycosyltransferase/glycogen phosphorylase"/>
    <property type="match status" value="1"/>
</dbReference>
<name>A0A840HRQ0_9SPHN</name>
<keyword evidence="2" id="KW-0808">Transferase</keyword>
<evidence type="ECO:0000313" key="3">
    <source>
        <dbReference type="EMBL" id="MBB4640812.1"/>
    </source>
</evidence>
<dbReference type="RefSeq" id="WP_184474633.1">
    <property type="nucleotide sequence ID" value="NZ_JACHOV010000003.1"/>
</dbReference>
<evidence type="ECO:0000256" key="1">
    <source>
        <dbReference type="ARBA" id="ARBA00022676"/>
    </source>
</evidence>
<keyword evidence="1" id="KW-0328">Glycosyltransferase</keyword>
<dbReference type="GO" id="GO:0008713">
    <property type="term" value="F:ADP-heptose-lipopolysaccharide heptosyltransferase activity"/>
    <property type="evidence" value="ECO:0007669"/>
    <property type="project" value="TreeGrafter"/>
</dbReference>
<protein>
    <submittedName>
        <fullName evidence="3">Uncharacterized protein</fullName>
    </submittedName>
</protein>
<dbReference type="Pfam" id="PF01075">
    <property type="entry name" value="Glyco_transf_9"/>
    <property type="match status" value="1"/>
</dbReference>
<evidence type="ECO:0000313" key="4">
    <source>
        <dbReference type="Proteomes" id="UP000575068"/>
    </source>
</evidence>
<gene>
    <name evidence="3" type="ORF">HNQ99_001105</name>
</gene>
<dbReference type="InterPro" id="IPR051199">
    <property type="entry name" value="LPS_LOS_Heptosyltrfase"/>
</dbReference>
<comment type="caution">
    <text evidence="3">The sequence shown here is derived from an EMBL/GenBank/DDBJ whole genome shotgun (WGS) entry which is preliminary data.</text>
</comment>
<sequence>MSQLKQRWIGAMREEQYELAWEICEQALRQSNPRTRNDTSQPFHLRWVWDGRPIDGQHILVRCYHGLGDTIQFARYLPLLGKHAASVTVEVEARLLHLFEQLSGIDRLIAFNRSDPAPESDCDIEITELAFALRAPPSKLPPPYLHFAPAPLPGGTIGLCLEAGEWDKERSIPPELFLSICNRQRCLNLVTKPTNLLMIMPEGCPHDLPITAALVAGVELVVTVDTMIAHLAGAMNKPTWLLLKHEPDWRWSPQAGRSAWYPSLRIYAQPSPGDWLSVVAQVERDLQAHPTGAREMERSR</sequence>
<dbReference type="PANTHER" id="PTHR30160">
    <property type="entry name" value="TETRAACYLDISACCHARIDE 4'-KINASE-RELATED"/>
    <property type="match status" value="1"/>
</dbReference>
<dbReference type="InterPro" id="IPR002201">
    <property type="entry name" value="Glyco_trans_9"/>
</dbReference>
<dbReference type="AlphaFoldDB" id="A0A840HRQ0"/>
<organism evidence="3 4">
    <name type="scientific">Rhizorhapis suberifaciens</name>
    <name type="common">corky root of lettuce</name>
    <dbReference type="NCBI Taxonomy" id="13656"/>
    <lineage>
        <taxon>Bacteria</taxon>
        <taxon>Pseudomonadati</taxon>
        <taxon>Pseudomonadota</taxon>
        <taxon>Alphaproteobacteria</taxon>
        <taxon>Sphingomonadales</taxon>
        <taxon>Sphingomonadaceae</taxon>
        <taxon>Rhizorhapis</taxon>
    </lineage>
</organism>
<dbReference type="Proteomes" id="UP000575068">
    <property type="component" value="Unassembled WGS sequence"/>
</dbReference>
<dbReference type="GO" id="GO:0009244">
    <property type="term" value="P:lipopolysaccharide core region biosynthetic process"/>
    <property type="evidence" value="ECO:0007669"/>
    <property type="project" value="TreeGrafter"/>
</dbReference>
<dbReference type="PANTHER" id="PTHR30160:SF1">
    <property type="entry name" value="LIPOPOLYSACCHARIDE 1,2-N-ACETYLGLUCOSAMINETRANSFERASE-RELATED"/>
    <property type="match status" value="1"/>
</dbReference>
<dbReference type="Gene3D" id="3.40.50.2000">
    <property type="entry name" value="Glycogen Phosphorylase B"/>
    <property type="match status" value="1"/>
</dbReference>
<dbReference type="GO" id="GO:0005829">
    <property type="term" value="C:cytosol"/>
    <property type="evidence" value="ECO:0007669"/>
    <property type="project" value="TreeGrafter"/>
</dbReference>
<accession>A0A840HRQ0</accession>
<evidence type="ECO:0000256" key="2">
    <source>
        <dbReference type="ARBA" id="ARBA00022679"/>
    </source>
</evidence>
<reference evidence="3 4" key="1">
    <citation type="submission" date="2020-08" db="EMBL/GenBank/DDBJ databases">
        <title>Genomic Encyclopedia of Type Strains, Phase IV (KMG-IV): sequencing the most valuable type-strain genomes for metagenomic binning, comparative biology and taxonomic classification.</title>
        <authorList>
            <person name="Goeker M."/>
        </authorList>
    </citation>
    <scope>NUCLEOTIDE SEQUENCE [LARGE SCALE GENOMIC DNA]</scope>
    <source>
        <strain evidence="3 4">DSM 7465</strain>
    </source>
</reference>
<proteinExistence type="predicted"/>